<reference evidence="2" key="1">
    <citation type="submission" date="2021-06" db="EMBL/GenBank/DDBJ databases">
        <title>Bradyrhizobium sp. S2-11-2 Genome sequencing.</title>
        <authorList>
            <person name="Jin L."/>
        </authorList>
    </citation>
    <scope>NUCLEOTIDE SEQUENCE</scope>
    <source>
        <strain evidence="2">S2-11-2</strain>
    </source>
</reference>
<sequence>MRSIQQPGPPVAARIQWVEARGRAFSFTLQAGVPLLEAARRGFAAEGFAGGTLNIRGGALGPFAYVMPALSKTGENAAFYSDTFRPAGVTRLKMGAMTLGSRDGAPFFHCHALWVEADGRAGGGHILPEETMVAEPFEVEAFGIDGALFMAELDPETNFKLFGPVPIAFSSEVGTGSREENASRDAAAGAETTSRAFVLRLRPNQDFAGALEAFCRERGITRAKLHGGVGSTIGARFTGGGIVEPFATELMIRSGVISAGAGGALEAELDIALVDYTGGLAEGRLERGDNPVLMTMELVVEVLDGF</sequence>
<dbReference type="PROSITE" id="PS51742">
    <property type="entry name" value="PPC"/>
    <property type="match status" value="2"/>
</dbReference>
<dbReference type="Proteomes" id="UP000680805">
    <property type="component" value="Chromosome"/>
</dbReference>
<dbReference type="Gene3D" id="3.30.1330.80">
    <property type="entry name" value="Hypothetical protein, similar to alpha- acetolactate decarboxylase, domain 2"/>
    <property type="match status" value="2"/>
</dbReference>
<dbReference type="Pfam" id="PF03479">
    <property type="entry name" value="PCC"/>
    <property type="match status" value="1"/>
</dbReference>
<evidence type="ECO:0000313" key="2">
    <source>
        <dbReference type="EMBL" id="QWG20884.1"/>
    </source>
</evidence>
<dbReference type="KEGG" id="bsei:KMZ68_14395"/>
<evidence type="ECO:0000259" key="1">
    <source>
        <dbReference type="PROSITE" id="PS51742"/>
    </source>
</evidence>
<keyword evidence="2" id="KW-0238">DNA-binding</keyword>
<feature type="domain" description="PPC" evidence="1">
    <location>
        <begin position="191"/>
        <end position="306"/>
    </location>
</feature>
<dbReference type="GO" id="GO:0003677">
    <property type="term" value="F:DNA binding"/>
    <property type="evidence" value="ECO:0007669"/>
    <property type="project" value="UniProtKB-KW"/>
</dbReference>
<protein>
    <submittedName>
        <fullName evidence="2">DNA-binding protein</fullName>
    </submittedName>
</protein>
<organism evidence="2 3">
    <name type="scientific">Bradyrhizobium sediminis</name>
    <dbReference type="NCBI Taxonomy" id="2840469"/>
    <lineage>
        <taxon>Bacteria</taxon>
        <taxon>Pseudomonadati</taxon>
        <taxon>Pseudomonadota</taxon>
        <taxon>Alphaproteobacteria</taxon>
        <taxon>Hyphomicrobiales</taxon>
        <taxon>Nitrobacteraceae</taxon>
        <taxon>Bradyrhizobium</taxon>
    </lineage>
</organism>
<dbReference type="RefSeq" id="WP_215616336.1">
    <property type="nucleotide sequence ID" value="NZ_CP076135.1"/>
</dbReference>
<dbReference type="SUPFAM" id="SSF117856">
    <property type="entry name" value="AF0104/ALDC/Ptd012-like"/>
    <property type="match status" value="2"/>
</dbReference>
<dbReference type="AlphaFoldDB" id="A0A975NVP4"/>
<proteinExistence type="predicted"/>
<gene>
    <name evidence="2" type="ORF">KMZ68_14395</name>
</gene>
<feature type="domain" description="PPC" evidence="1">
    <location>
        <begin position="19"/>
        <end position="165"/>
    </location>
</feature>
<dbReference type="EMBL" id="CP076135">
    <property type="protein sequence ID" value="QWG20884.1"/>
    <property type="molecule type" value="Genomic_DNA"/>
</dbReference>
<accession>A0A975NVP4</accession>
<dbReference type="InterPro" id="IPR005175">
    <property type="entry name" value="PPC_dom"/>
</dbReference>
<evidence type="ECO:0000313" key="3">
    <source>
        <dbReference type="Proteomes" id="UP000680805"/>
    </source>
</evidence>
<name>A0A975NVP4_9BRAD</name>